<dbReference type="Pfam" id="PF00586">
    <property type="entry name" value="AIRS"/>
    <property type="match status" value="1"/>
</dbReference>
<feature type="domain" description="PurM-like C-terminal" evidence="3">
    <location>
        <begin position="151"/>
        <end position="302"/>
    </location>
</feature>
<dbReference type="EMBL" id="FRCR01000012">
    <property type="protein sequence ID" value="SHM78266.1"/>
    <property type="molecule type" value="Genomic_DNA"/>
</dbReference>
<dbReference type="PANTHER" id="PTHR30303">
    <property type="entry name" value="HYDROGENASE ISOENZYMES FORMATION PROTEIN HYPE"/>
    <property type="match status" value="1"/>
</dbReference>
<dbReference type="RefSeq" id="WP_073257956.1">
    <property type="nucleotide sequence ID" value="NZ_FRCR01000012.1"/>
</dbReference>
<dbReference type="OrthoDB" id="9801934at2"/>
<organism evidence="4 5">
    <name type="scientific">Caldanaerovirga acetigignens</name>
    <dbReference type="NCBI Taxonomy" id="447595"/>
    <lineage>
        <taxon>Bacteria</taxon>
        <taxon>Bacillati</taxon>
        <taxon>Bacillota</taxon>
        <taxon>Clostridia</taxon>
        <taxon>Thermosediminibacterales</taxon>
        <taxon>Thermosediminibacteraceae</taxon>
        <taxon>Caldanaerovirga</taxon>
    </lineage>
</organism>
<dbReference type="AlphaFoldDB" id="A0A1M7LJH0"/>
<dbReference type="SUPFAM" id="SSF56042">
    <property type="entry name" value="PurM C-terminal domain-like"/>
    <property type="match status" value="1"/>
</dbReference>
<dbReference type="STRING" id="447595.SAMN05660826_01949"/>
<protein>
    <submittedName>
        <fullName evidence="4">Thiamine-phosphate kinase</fullName>
    </submittedName>
</protein>
<dbReference type="InterPro" id="IPR011854">
    <property type="entry name" value="HypE"/>
</dbReference>
<dbReference type="Proteomes" id="UP000184375">
    <property type="component" value="Unassembled WGS sequence"/>
</dbReference>
<dbReference type="SUPFAM" id="SSF55326">
    <property type="entry name" value="PurM N-terminal domain-like"/>
    <property type="match status" value="1"/>
</dbReference>
<keyword evidence="4" id="KW-0418">Kinase</keyword>
<dbReference type="Gene3D" id="3.30.1330.10">
    <property type="entry name" value="PurM-like, N-terminal domain"/>
    <property type="match status" value="1"/>
</dbReference>
<dbReference type="InterPro" id="IPR036676">
    <property type="entry name" value="PurM-like_C_sf"/>
</dbReference>
<dbReference type="InterPro" id="IPR010918">
    <property type="entry name" value="PurM-like_C_dom"/>
</dbReference>
<sequence length="334" mass="35626">MKTGKVPPEILKKSVYTFLGVKRSEVIVHSGFGEDCCVIDFGDHVAVASSDPITGADTEGGYFSVFVACNDVAACGAKPIGILITLLLPEGSSESMLLKIMESIDRACREIGIEVLGGHTEVTPAVTKPVISATAIGMTRKDSFVTSAGAKPGDDIIVTKYIGLEGTAILALDFEKFLREKLPEETVKKAQSLVKNISVIEDGLIASTIGVSAMHDITEGGLLGAIYEITEASGVGAEVYADRIPILPETQAICQVFEIDPLALISSGSMLICTRKGQEVVRALNERSIPASIIGRVIPKGRFLLKSGEKIPIIPPERDELYIAIEKGKHYVKK</sequence>
<evidence type="ECO:0000313" key="5">
    <source>
        <dbReference type="Proteomes" id="UP000184375"/>
    </source>
</evidence>
<dbReference type="PANTHER" id="PTHR30303:SF4">
    <property type="entry name" value="HYDROGENASE EXPRESSION_FORMATION PROTEIN HYPE"/>
    <property type="match status" value="1"/>
</dbReference>
<gene>
    <name evidence="4" type="ORF">SAMN05660826_01949</name>
</gene>
<dbReference type="InterPro" id="IPR036921">
    <property type="entry name" value="PurM-like_N_sf"/>
</dbReference>
<feature type="domain" description="PurM-like N-terminal" evidence="2">
    <location>
        <begin position="33"/>
        <end position="138"/>
    </location>
</feature>
<dbReference type="GO" id="GO:0051604">
    <property type="term" value="P:protein maturation"/>
    <property type="evidence" value="ECO:0007669"/>
    <property type="project" value="TreeGrafter"/>
</dbReference>
<evidence type="ECO:0000313" key="4">
    <source>
        <dbReference type="EMBL" id="SHM78266.1"/>
    </source>
</evidence>
<accession>A0A1M7LJH0</accession>
<dbReference type="GO" id="GO:0016301">
    <property type="term" value="F:kinase activity"/>
    <property type="evidence" value="ECO:0007669"/>
    <property type="project" value="UniProtKB-KW"/>
</dbReference>
<comment type="similarity">
    <text evidence="1">Belongs to the HypE family.</text>
</comment>
<dbReference type="InterPro" id="IPR016188">
    <property type="entry name" value="PurM-like_N"/>
</dbReference>
<evidence type="ECO:0000259" key="2">
    <source>
        <dbReference type="Pfam" id="PF00586"/>
    </source>
</evidence>
<proteinExistence type="inferred from homology"/>
<keyword evidence="5" id="KW-1185">Reference proteome</keyword>
<dbReference type="PIRSF" id="PIRSF005644">
    <property type="entry name" value="Hdrgns_mtr_HypE"/>
    <property type="match status" value="1"/>
</dbReference>
<keyword evidence="4" id="KW-0808">Transferase</keyword>
<evidence type="ECO:0000259" key="3">
    <source>
        <dbReference type="Pfam" id="PF02769"/>
    </source>
</evidence>
<name>A0A1M7LJH0_9FIRM</name>
<reference evidence="5" key="1">
    <citation type="submission" date="2016-11" db="EMBL/GenBank/DDBJ databases">
        <authorList>
            <person name="Varghese N."/>
            <person name="Submissions S."/>
        </authorList>
    </citation>
    <scope>NUCLEOTIDE SEQUENCE [LARGE SCALE GENOMIC DNA]</scope>
    <source>
        <strain evidence="5">DSM 18802</strain>
    </source>
</reference>
<dbReference type="Pfam" id="PF02769">
    <property type="entry name" value="AIRS_C"/>
    <property type="match status" value="1"/>
</dbReference>
<dbReference type="CDD" id="cd06061">
    <property type="entry name" value="PurM-like1"/>
    <property type="match status" value="1"/>
</dbReference>
<dbReference type="Gene3D" id="3.90.650.10">
    <property type="entry name" value="PurM-like C-terminal domain"/>
    <property type="match status" value="1"/>
</dbReference>
<evidence type="ECO:0000256" key="1">
    <source>
        <dbReference type="ARBA" id="ARBA00006243"/>
    </source>
</evidence>